<dbReference type="SUPFAM" id="SSF54373">
    <property type="entry name" value="FAD-linked reductases, C-terminal domain"/>
    <property type="match status" value="1"/>
</dbReference>
<keyword evidence="5" id="KW-0732">Signal</keyword>
<evidence type="ECO:0000256" key="4">
    <source>
        <dbReference type="PIRSR" id="PIRSR000137-2"/>
    </source>
</evidence>
<evidence type="ECO:0000256" key="5">
    <source>
        <dbReference type="SAM" id="SignalP"/>
    </source>
</evidence>
<evidence type="ECO:0000256" key="3">
    <source>
        <dbReference type="PIRSR" id="PIRSR000137-1"/>
    </source>
</evidence>
<dbReference type="SUPFAM" id="SSF51905">
    <property type="entry name" value="FAD/NAD(P)-binding domain"/>
    <property type="match status" value="1"/>
</dbReference>
<proteinExistence type="inferred from homology"/>
<evidence type="ECO:0000259" key="6">
    <source>
        <dbReference type="Pfam" id="PF00732"/>
    </source>
</evidence>
<dbReference type="GO" id="GO:0050660">
    <property type="term" value="F:flavin adenine dinucleotide binding"/>
    <property type="evidence" value="ECO:0007669"/>
    <property type="project" value="InterPro"/>
</dbReference>
<dbReference type="GO" id="GO:0044550">
    <property type="term" value="P:secondary metabolite biosynthetic process"/>
    <property type="evidence" value="ECO:0007669"/>
    <property type="project" value="TreeGrafter"/>
</dbReference>
<dbReference type="InterPro" id="IPR012132">
    <property type="entry name" value="GMC_OxRdtase"/>
</dbReference>
<keyword evidence="4" id="KW-0285">Flavoprotein</keyword>
<dbReference type="Gene3D" id="3.50.50.60">
    <property type="entry name" value="FAD/NAD(P)-binding domain"/>
    <property type="match status" value="1"/>
</dbReference>
<dbReference type="InterPro" id="IPR007867">
    <property type="entry name" value="GMC_OxRtase_C"/>
</dbReference>
<dbReference type="OrthoDB" id="269227at2759"/>
<accession>A0A9P9WLG3</accession>
<feature type="chain" id="PRO_5040351187" evidence="5">
    <location>
        <begin position="21"/>
        <end position="619"/>
    </location>
</feature>
<comment type="cofactor">
    <cofactor evidence="4">
        <name>FAD</name>
        <dbReference type="ChEBI" id="CHEBI:57692"/>
    </cofactor>
</comment>
<dbReference type="Proteomes" id="UP000829685">
    <property type="component" value="Unassembled WGS sequence"/>
</dbReference>
<keyword evidence="2" id="KW-0325">Glycoprotein</keyword>
<evidence type="ECO:0000256" key="2">
    <source>
        <dbReference type="ARBA" id="ARBA00023180"/>
    </source>
</evidence>
<feature type="signal peptide" evidence="5">
    <location>
        <begin position="1"/>
        <end position="20"/>
    </location>
</feature>
<sequence>MKSRHLTLCLIAASATGVIGIRPFGSSFGVPGNDATYDYVVVGGGNAGLTVASRLVEQGAGSVAVIEAGTFYETTTGNITEVPAFTTTWAGKSPDDWQPLADWGYMTVPQTGANNAEMRYPRGKMLGGCSARNFMLYQRGTRGAYQKWADMVGDESYTFDKFLPYFEKSLNFTPPRNDLRLQNATPEYDASVLGTGAGGVGSLEISYPNWAYAFATWATKAFSQMGMSIRSDGFNSGGLLGQAYATFTINGKTMIRSSSETAFLQNSLKDPNYYVYPLTTAKQVLFDSSKKATGVRVDTAGLEYQVSARKEVIIAAGFIGSPQLLQVSGVGPAKLLGSLNIDVVADRPGVGENLQDHIIFGISQGVNVLTASSLGDVALFREQERLYVDESAGMLTSPAADILSWEKLPNSTRSTISNRTLSILASEYPADWPEVEYITFSAWYGNASVFTADDPHDGTAYSTMAVALAAPLSRGTITITSADAAKPPAIDPGFLTDRGDVEVAVAGFKRARQFWQQSSLDGLLVGGEAFPGDSVQTDDEIEANIRRNFNTVYHGSCTCAMGRSDDPKAVVDSKGRVYGVQGLRVIDASAFPLLPPGHPQATVYALAEKLACDISGNCS</sequence>
<dbReference type="AlphaFoldDB" id="A0A9P9WLG3"/>
<feature type="active site" description="Proton acceptor" evidence="3">
    <location>
        <position position="598"/>
    </location>
</feature>
<evidence type="ECO:0000313" key="9">
    <source>
        <dbReference type="Proteomes" id="UP000829685"/>
    </source>
</evidence>
<gene>
    <name evidence="8" type="ORF">JX265_006865</name>
</gene>
<keyword evidence="9" id="KW-1185">Reference proteome</keyword>
<dbReference type="EMBL" id="JAFIMR010000016">
    <property type="protein sequence ID" value="KAI1868886.1"/>
    <property type="molecule type" value="Genomic_DNA"/>
</dbReference>
<evidence type="ECO:0000313" key="8">
    <source>
        <dbReference type="EMBL" id="KAI1868886.1"/>
    </source>
</evidence>
<feature type="domain" description="Glucose-methanol-choline oxidoreductase N-terminal" evidence="6">
    <location>
        <begin position="37"/>
        <end position="358"/>
    </location>
</feature>
<dbReference type="Gene3D" id="3.30.560.10">
    <property type="entry name" value="Glucose Oxidase, domain 3"/>
    <property type="match status" value="1"/>
</dbReference>
<protein>
    <submittedName>
        <fullName evidence="8">Uncharacterized protein</fullName>
    </submittedName>
</protein>
<keyword evidence="4" id="KW-0274">FAD</keyword>
<evidence type="ECO:0000259" key="7">
    <source>
        <dbReference type="Pfam" id="PF05199"/>
    </source>
</evidence>
<evidence type="ECO:0000256" key="1">
    <source>
        <dbReference type="ARBA" id="ARBA00010790"/>
    </source>
</evidence>
<dbReference type="PANTHER" id="PTHR11552">
    <property type="entry name" value="GLUCOSE-METHANOL-CHOLINE GMC OXIDOREDUCTASE"/>
    <property type="match status" value="1"/>
</dbReference>
<reference evidence="8" key="1">
    <citation type="submission" date="2021-03" db="EMBL/GenBank/DDBJ databases">
        <title>Revisited historic fungal species revealed as producer of novel bioactive compounds through whole genome sequencing and comparative genomics.</title>
        <authorList>
            <person name="Vignolle G.A."/>
            <person name="Hochenegger N."/>
            <person name="Mach R.L."/>
            <person name="Mach-Aigner A.R."/>
            <person name="Javad Rahimi M."/>
            <person name="Salim K.A."/>
            <person name="Chan C.M."/>
            <person name="Lim L.B.L."/>
            <person name="Cai F."/>
            <person name="Druzhinina I.S."/>
            <person name="U'Ren J.M."/>
            <person name="Derntl C."/>
        </authorList>
    </citation>
    <scope>NUCLEOTIDE SEQUENCE</scope>
    <source>
        <strain evidence="8">TUCIM 5799</strain>
    </source>
</reference>
<dbReference type="InterPro" id="IPR036188">
    <property type="entry name" value="FAD/NAD-bd_sf"/>
</dbReference>
<dbReference type="Pfam" id="PF00732">
    <property type="entry name" value="GMC_oxred_N"/>
    <property type="match status" value="1"/>
</dbReference>
<dbReference type="PIRSF" id="PIRSF000137">
    <property type="entry name" value="Alcohol_oxidase"/>
    <property type="match status" value="1"/>
</dbReference>
<feature type="active site" description="Proton donor" evidence="3">
    <location>
        <position position="554"/>
    </location>
</feature>
<comment type="caution">
    <text evidence="8">The sequence shown here is derived from an EMBL/GenBank/DDBJ whole genome shotgun (WGS) entry which is preliminary data.</text>
</comment>
<dbReference type="InterPro" id="IPR000172">
    <property type="entry name" value="GMC_OxRdtase_N"/>
</dbReference>
<dbReference type="PANTHER" id="PTHR11552:SF138">
    <property type="entry name" value="DEHYDROGENASE PKFF-RELATED"/>
    <property type="match status" value="1"/>
</dbReference>
<name>A0A9P9WLG3_9PEZI</name>
<comment type="similarity">
    <text evidence="1">Belongs to the GMC oxidoreductase family.</text>
</comment>
<dbReference type="GO" id="GO:0016614">
    <property type="term" value="F:oxidoreductase activity, acting on CH-OH group of donors"/>
    <property type="evidence" value="ECO:0007669"/>
    <property type="project" value="InterPro"/>
</dbReference>
<feature type="binding site" evidence="4">
    <location>
        <begin position="599"/>
        <end position="600"/>
    </location>
    <ligand>
        <name>FAD</name>
        <dbReference type="ChEBI" id="CHEBI:57692"/>
    </ligand>
</feature>
<feature type="domain" description="Glucose-methanol-choline oxidoreductase C-terminal" evidence="7">
    <location>
        <begin position="471"/>
        <end position="607"/>
    </location>
</feature>
<dbReference type="Pfam" id="PF05199">
    <property type="entry name" value="GMC_oxred_C"/>
    <property type="match status" value="1"/>
</dbReference>
<organism evidence="8 9">
    <name type="scientific">Neoarthrinium moseri</name>
    <dbReference type="NCBI Taxonomy" id="1658444"/>
    <lineage>
        <taxon>Eukaryota</taxon>
        <taxon>Fungi</taxon>
        <taxon>Dikarya</taxon>
        <taxon>Ascomycota</taxon>
        <taxon>Pezizomycotina</taxon>
        <taxon>Sordariomycetes</taxon>
        <taxon>Xylariomycetidae</taxon>
        <taxon>Amphisphaeriales</taxon>
        <taxon>Apiosporaceae</taxon>
        <taxon>Neoarthrinium</taxon>
    </lineage>
</organism>